<dbReference type="AlphaFoldDB" id="A0A0H3HVI3"/>
<gene>
    <name evidence="2" type="ordered locus">BP1026B_II1697</name>
</gene>
<evidence type="ECO:0000256" key="1">
    <source>
        <dbReference type="SAM" id="MobiDB-lite"/>
    </source>
</evidence>
<reference evidence="2 3" key="1">
    <citation type="journal article" date="2012" name="PLoS ONE">
        <title>Evolution of Burkholderia pseudomallei in recurrent melioidosis.</title>
        <authorList>
            <person name="Hayden H.S."/>
            <person name="Lim R."/>
            <person name="Brittnacher M.J."/>
            <person name="Sims E.H."/>
            <person name="Ramage E.R."/>
            <person name="Fong C."/>
            <person name="Wu Z."/>
            <person name="Crist E."/>
            <person name="Chang J."/>
            <person name="Zhou Y."/>
            <person name="Radey M."/>
            <person name="Rohmer L."/>
            <person name="Haugen E."/>
            <person name="Gillett W."/>
            <person name="Wuthiekanun V."/>
            <person name="Peacock S.J."/>
            <person name="Kaul R."/>
            <person name="Miller S.I."/>
            <person name="Manoil C."/>
            <person name="Jacobs M.A."/>
        </authorList>
    </citation>
    <scope>NUCLEOTIDE SEQUENCE [LARGE SCALE GENOMIC DNA]</scope>
    <source>
        <strain evidence="2 3">1026b</strain>
    </source>
</reference>
<organism evidence="2 3">
    <name type="scientific">Burkholderia pseudomallei (strain 1026b)</name>
    <dbReference type="NCBI Taxonomy" id="884204"/>
    <lineage>
        <taxon>Bacteria</taxon>
        <taxon>Pseudomonadati</taxon>
        <taxon>Pseudomonadota</taxon>
        <taxon>Betaproteobacteria</taxon>
        <taxon>Burkholderiales</taxon>
        <taxon>Burkholderiaceae</taxon>
        <taxon>Burkholderia</taxon>
        <taxon>pseudomallei group</taxon>
    </lineage>
</organism>
<dbReference type="EMBL" id="CP002834">
    <property type="protein sequence ID" value="AFI69930.1"/>
    <property type="molecule type" value="Genomic_DNA"/>
</dbReference>
<evidence type="ECO:0000313" key="2">
    <source>
        <dbReference type="EMBL" id="AFI69930.1"/>
    </source>
</evidence>
<proteinExistence type="predicted"/>
<evidence type="ECO:0000313" key="3">
    <source>
        <dbReference type="Proteomes" id="UP000010087"/>
    </source>
</evidence>
<dbReference type="Proteomes" id="UP000010087">
    <property type="component" value="Chromosome 2"/>
</dbReference>
<protein>
    <submittedName>
        <fullName evidence="2">Uncharacterized protein</fullName>
    </submittedName>
</protein>
<accession>A0A0H3HVI3</accession>
<feature type="region of interest" description="Disordered" evidence="1">
    <location>
        <begin position="66"/>
        <end position="99"/>
    </location>
</feature>
<dbReference type="KEGG" id="bpz:BP1026B_II1697"/>
<name>A0A0H3HVI3_BURP2</name>
<sequence>MRPAFGGPHRIAGETGRRGARRSRGMRSGFERGSSRIHAALGARRPHRIGERARHAAGCGHVTRLRRTRAVPTQPKPKPPSARRRFTRDEPGCRHRPRR</sequence>
<feature type="region of interest" description="Disordered" evidence="1">
    <location>
        <begin position="1"/>
        <end position="47"/>
    </location>
</feature>